<proteinExistence type="predicted"/>
<reference evidence="2" key="1">
    <citation type="submission" date="2016-10" db="EMBL/GenBank/DDBJ databases">
        <authorList>
            <person name="Varghese N."/>
        </authorList>
    </citation>
    <scope>NUCLEOTIDE SEQUENCE [LARGE SCALE GENOMIC DNA]</scope>
    <source>
        <strain evidence="2">DSM 44719</strain>
    </source>
</reference>
<gene>
    <name evidence="1" type="ORF">SAMN04490220_7103</name>
</gene>
<protein>
    <submittedName>
        <fullName evidence="1">Uncharacterized protein</fullName>
    </submittedName>
</protein>
<dbReference type="AlphaFoldDB" id="A0A1H5H9U8"/>
<evidence type="ECO:0000313" key="1">
    <source>
        <dbReference type="EMBL" id="SEE24048.1"/>
    </source>
</evidence>
<dbReference type="EMBL" id="FNTL01000004">
    <property type="protein sequence ID" value="SEE24048.1"/>
    <property type="molecule type" value="Genomic_DNA"/>
</dbReference>
<organism evidence="1 2">
    <name type="scientific">Rhodococcus jostii</name>
    <dbReference type="NCBI Taxonomy" id="132919"/>
    <lineage>
        <taxon>Bacteria</taxon>
        <taxon>Bacillati</taxon>
        <taxon>Actinomycetota</taxon>
        <taxon>Actinomycetes</taxon>
        <taxon>Mycobacteriales</taxon>
        <taxon>Nocardiaceae</taxon>
        <taxon>Rhodococcus</taxon>
    </lineage>
</organism>
<name>A0A1H5H9U8_RHOJO</name>
<evidence type="ECO:0000313" key="2">
    <source>
        <dbReference type="Proteomes" id="UP000183407"/>
    </source>
</evidence>
<sequence length="59" mass="6254">MGTANAQCTVASDQHVGLIFSGRIALDLGDQSNSRIVALAIPPASHIDCNPYRISLSRM</sequence>
<dbReference type="Proteomes" id="UP000183407">
    <property type="component" value="Unassembled WGS sequence"/>
</dbReference>
<accession>A0A1H5H9U8</accession>